<accession>A0A5C6AY00</accession>
<evidence type="ECO:0000313" key="4">
    <source>
        <dbReference type="EMBL" id="TWU02994.1"/>
    </source>
</evidence>
<dbReference type="InterPro" id="IPR013424">
    <property type="entry name" value="Ice-binding_C"/>
</dbReference>
<feature type="signal peptide" evidence="2">
    <location>
        <begin position="1"/>
        <end position="26"/>
    </location>
</feature>
<dbReference type="Proteomes" id="UP000320176">
    <property type="component" value="Unassembled WGS sequence"/>
</dbReference>
<keyword evidence="1" id="KW-0812">Transmembrane</keyword>
<feature type="domain" description="Ice-binding protein C-terminal" evidence="3">
    <location>
        <begin position="245"/>
        <end position="268"/>
    </location>
</feature>
<dbReference type="OrthoDB" id="287716at2"/>
<proteinExistence type="predicted"/>
<comment type="caution">
    <text evidence="4">The sequence shown here is derived from an EMBL/GenBank/DDBJ whole genome shotgun (WGS) entry which is preliminary data.</text>
</comment>
<evidence type="ECO:0000256" key="2">
    <source>
        <dbReference type="SAM" id="SignalP"/>
    </source>
</evidence>
<dbReference type="NCBIfam" id="TIGR02595">
    <property type="entry name" value="PEP_CTERM"/>
    <property type="match status" value="1"/>
</dbReference>
<keyword evidence="2" id="KW-0732">Signal</keyword>
<keyword evidence="1" id="KW-1133">Transmembrane helix</keyword>
<dbReference type="AlphaFoldDB" id="A0A5C6AY00"/>
<gene>
    <name evidence="4" type="ORF">Pla52n_40830</name>
</gene>
<keyword evidence="5" id="KW-1185">Reference proteome</keyword>
<sequence length="270" mass="27758" precursor="true">MISRLVLCTFAAFIFVSGATAYRASAAIVASHDFDAPMNLTGSTSSPIAFNGFTSTGDAWGIYDFNTGGPFSLFDDTVAGSGGGAAFAGDSLGIVQSTKTDSFFGINDTTNGDVADGEMTGTFTFDISSATGGLTSIGIDFAGMGDFEASDLLTISYSIDGGAFTDIFVSSVDEAVSKDYTMESGTVITLDDPMSINGVELSNSFQTISANVGGTGNSLTLQVFADTNADEAIGFDNIVINGLTAVPEPGAFFALMIGMAGVVTARRRRR</sequence>
<reference evidence="4 5" key="1">
    <citation type="submission" date="2019-02" db="EMBL/GenBank/DDBJ databases">
        <title>Deep-cultivation of Planctomycetes and their phenomic and genomic characterization uncovers novel biology.</title>
        <authorList>
            <person name="Wiegand S."/>
            <person name="Jogler M."/>
            <person name="Boedeker C."/>
            <person name="Pinto D."/>
            <person name="Vollmers J."/>
            <person name="Rivas-Marin E."/>
            <person name="Kohn T."/>
            <person name="Peeters S.H."/>
            <person name="Heuer A."/>
            <person name="Rast P."/>
            <person name="Oberbeckmann S."/>
            <person name="Bunk B."/>
            <person name="Jeske O."/>
            <person name="Meyerdierks A."/>
            <person name="Storesund J.E."/>
            <person name="Kallscheuer N."/>
            <person name="Luecker S."/>
            <person name="Lage O.M."/>
            <person name="Pohl T."/>
            <person name="Merkel B.J."/>
            <person name="Hornburger P."/>
            <person name="Mueller R.-W."/>
            <person name="Bruemmer F."/>
            <person name="Labrenz M."/>
            <person name="Spormann A.M."/>
            <person name="Op Den Camp H."/>
            <person name="Overmann J."/>
            <person name="Amann R."/>
            <person name="Jetten M.S.M."/>
            <person name="Mascher T."/>
            <person name="Medema M.H."/>
            <person name="Devos D.P."/>
            <person name="Kaster A.-K."/>
            <person name="Ovreas L."/>
            <person name="Rohde M."/>
            <person name="Galperin M.Y."/>
            <person name="Jogler C."/>
        </authorList>
    </citation>
    <scope>NUCLEOTIDE SEQUENCE [LARGE SCALE GENOMIC DNA]</scope>
    <source>
        <strain evidence="4 5">Pla52n</strain>
    </source>
</reference>
<name>A0A5C6AY00_9BACT</name>
<organism evidence="4 5">
    <name type="scientific">Stieleria varia</name>
    <dbReference type="NCBI Taxonomy" id="2528005"/>
    <lineage>
        <taxon>Bacteria</taxon>
        <taxon>Pseudomonadati</taxon>
        <taxon>Planctomycetota</taxon>
        <taxon>Planctomycetia</taxon>
        <taxon>Pirellulales</taxon>
        <taxon>Pirellulaceae</taxon>
        <taxon>Stieleria</taxon>
    </lineage>
</organism>
<evidence type="ECO:0000256" key="1">
    <source>
        <dbReference type="SAM" id="Phobius"/>
    </source>
</evidence>
<feature type="transmembrane region" description="Helical" evidence="1">
    <location>
        <begin position="249"/>
        <end position="265"/>
    </location>
</feature>
<protein>
    <recommendedName>
        <fullName evidence="3">Ice-binding protein C-terminal domain-containing protein</fullName>
    </recommendedName>
</protein>
<keyword evidence="1" id="KW-0472">Membrane</keyword>
<evidence type="ECO:0000313" key="5">
    <source>
        <dbReference type="Proteomes" id="UP000320176"/>
    </source>
</evidence>
<dbReference type="RefSeq" id="WP_146521214.1">
    <property type="nucleotide sequence ID" value="NZ_CP151726.1"/>
</dbReference>
<feature type="chain" id="PRO_5023016778" description="Ice-binding protein C-terminal domain-containing protein" evidence="2">
    <location>
        <begin position="27"/>
        <end position="270"/>
    </location>
</feature>
<dbReference type="Pfam" id="PF07589">
    <property type="entry name" value="PEP-CTERM"/>
    <property type="match status" value="1"/>
</dbReference>
<dbReference type="EMBL" id="SJPN01000004">
    <property type="protein sequence ID" value="TWU02994.1"/>
    <property type="molecule type" value="Genomic_DNA"/>
</dbReference>
<evidence type="ECO:0000259" key="3">
    <source>
        <dbReference type="Pfam" id="PF07589"/>
    </source>
</evidence>